<dbReference type="PROSITE" id="PS51724">
    <property type="entry name" value="SPOR"/>
    <property type="match status" value="1"/>
</dbReference>
<gene>
    <name evidence="2" type="ORF">Tel_10320</name>
</gene>
<dbReference type="Proteomes" id="UP000055136">
    <property type="component" value="Chromosome"/>
</dbReference>
<protein>
    <recommendedName>
        <fullName evidence="1">SPOR domain-containing protein</fullName>
    </recommendedName>
</protein>
<dbReference type="EMBL" id="CP013099">
    <property type="protein sequence ID" value="ALP53505.1"/>
    <property type="molecule type" value="Genomic_DNA"/>
</dbReference>
<dbReference type="InterPro" id="IPR036680">
    <property type="entry name" value="SPOR-like_sf"/>
</dbReference>
<accession>A0A0S2TEC9</accession>
<dbReference type="KEGG" id="tee:Tel_10320"/>
<dbReference type="AlphaFoldDB" id="A0A0S2TEC9"/>
<organism evidence="2 3">
    <name type="scientific">Candidatus Tenderia electrophaga</name>
    <dbReference type="NCBI Taxonomy" id="1748243"/>
    <lineage>
        <taxon>Bacteria</taxon>
        <taxon>Pseudomonadati</taxon>
        <taxon>Pseudomonadota</taxon>
        <taxon>Gammaproteobacteria</taxon>
        <taxon>Candidatus Tenderiales</taxon>
        <taxon>Candidatus Tenderiaceae</taxon>
        <taxon>Candidatus Tenderia</taxon>
    </lineage>
</organism>
<name>A0A0S2TEC9_9GAMM</name>
<sequence>MSRKSYWPRLVLGVMLGLAALVAQAEERFYLQIGVFSDAATATGIRQQIESFGFNVSQRQVEVIGRPAFVVLVGPYARSREALYDKNRLADVGWSAAVKRYPAPPKPKPPKPPTFRTTYSGSLAGEVRHFTDAPLYSTEQHETTASLAIQPEFHISWNQRSSSLTFVPFVRVGDADEERNHADIRELMWLNAWDDWELRLGVGKVFWGVTESRHLVDVINQVDLVENTDEEDKLGQPMANLSWFSDWGTFDVFALPLFRERSFPGEEGRLRGPLVVDTEQDAIYESPDEENHLDWAVRWSHYIGDWDIGVSHFSGTGRDPRFVPGLNAQGQPVLIPRYNLIDQTGLTLQAIMGEWLWKLEATSTRELDQRYTEAVAGFEYTRVGIFRSAIDLGFIAEYLYDERGEQAPQPFEDDVMLGLRWAFNDMQSSEILMGVIIDRDGTATSSSVEASRRLGQSWRLTLEYRGLHAVEPQDISYLLRNDNYIQLGLGYYY</sequence>
<dbReference type="InterPro" id="IPR007730">
    <property type="entry name" value="SPOR-like_dom"/>
</dbReference>
<proteinExistence type="predicted"/>
<evidence type="ECO:0000259" key="1">
    <source>
        <dbReference type="PROSITE" id="PS51724"/>
    </source>
</evidence>
<evidence type="ECO:0000313" key="3">
    <source>
        <dbReference type="Proteomes" id="UP000055136"/>
    </source>
</evidence>
<dbReference type="Gene3D" id="3.30.70.1070">
    <property type="entry name" value="Sporulation related repeat"/>
    <property type="match status" value="1"/>
</dbReference>
<dbReference type="Pfam" id="PF05036">
    <property type="entry name" value="SPOR"/>
    <property type="match status" value="1"/>
</dbReference>
<reference evidence="2" key="1">
    <citation type="submission" date="2015-10" db="EMBL/GenBank/DDBJ databases">
        <title>Description of Candidatus Tenderia electrophaga gen. nov, sp. nov., an Uncultivated Electroautotroph from a Biocathode Enrichment.</title>
        <authorList>
            <person name="Eddie B.J."/>
            <person name="Malanoski A.P."/>
            <person name="Wang Z."/>
            <person name="Hall R.J."/>
            <person name="Oh S.D."/>
            <person name="Heiner C."/>
            <person name="Lin B."/>
            <person name="Strycharz-Glaven S.M."/>
        </authorList>
    </citation>
    <scope>NUCLEOTIDE SEQUENCE [LARGE SCALE GENOMIC DNA]</scope>
    <source>
        <strain evidence="2">NRL1</strain>
    </source>
</reference>
<dbReference type="STRING" id="1748243.Tel_10320"/>
<dbReference type="GO" id="GO:0042834">
    <property type="term" value="F:peptidoglycan binding"/>
    <property type="evidence" value="ECO:0007669"/>
    <property type="project" value="InterPro"/>
</dbReference>
<keyword evidence="3" id="KW-1185">Reference proteome</keyword>
<feature type="domain" description="SPOR" evidence="1">
    <location>
        <begin position="23"/>
        <end position="101"/>
    </location>
</feature>
<dbReference type="SUPFAM" id="SSF110997">
    <property type="entry name" value="Sporulation related repeat"/>
    <property type="match status" value="1"/>
</dbReference>
<evidence type="ECO:0000313" key="2">
    <source>
        <dbReference type="EMBL" id="ALP53505.1"/>
    </source>
</evidence>